<dbReference type="Pfam" id="PF03035">
    <property type="entry name" value="RNA_capsid"/>
    <property type="match status" value="1"/>
</dbReference>
<dbReference type="InterPro" id="IPR004278">
    <property type="entry name" value="VP2"/>
</dbReference>
<sequence>MAQAIIGAIAASTAGSALGAGIQVGGEAALQSQRYQQNLQLQENSFKHDKEMIGYQVEASNQLLAKNLATRYSLLRAGGLTSADAARFVAGAPVTRVVDWNGVRVSAPETPATTLRSGGFMSVPMPYNIKQKQAQPSGISNPNYAPSTVSRTTSWVESQNSLRFGNLSPYHTEALNTVWLTPPGSTASSTLSSVPRGYFNTDRLPLFANNRR</sequence>
<dbReference type="EMBL" id="KT732279">
    <property type="protein sequence ID" value="AOO95026.1"/>
    <property type="molecule type" value="Genomic_RNA"/>
</dbReference>
<accession>A0A1C9I7Q7</accession>
<reference evidence="1" key="1">
    <citation type="submission" date="2015-09" db="EMBL/GenBank/DDBJ databases">
        <title>Norovirus gastroenteritis outbreaks.</title>
        <authorList>
            <person name="Wu F.-T."/>
            <person name="Chang C.-Y."/>
            <person name="Wu C.-Y."/>
        </authorList>
    </citation>
    <scope>NUCLEOTIDE SEQUENCE</scope>
    <source>
        <strain evidence="1">15-EN-8/2015/GI.1</strain>
    </source>
</reference>
<name>A0A1C9I7Q7_NVGI1</name>
<proteinExistence type="predicted"/>
<evidence type="ECO:0000313" key="1">
    <source>
        <dbReference type="EMBL" id="AOO95026.1"/>
    </source>
</evidence>
<protein>
    <submittedName>
        <fullName evidence="1">VP2</fullName>
    </submittedName>
</protein>
<organism evidence="1">
    <name type="scientific">Norovirus GI.1</name>
    <name type="common">Norovirus genogroup GI.1</name>
    <dbReference type="NCBI Taxonomy" id="647514"/>
    <lineage>
        <taxon>Viruses</taxon>
        <taxon>Riboviria</taxon>
        <taxon>Orthornavirae</taxon>
        <taxon>Pisuviricota</taxon>
        <taxon>Pisoniviricetes</taxon>
        <taxon>Picornavirales</taxon>
        <taxon>Caliciviridae</taxon>
        <taxon>Norovirus</taxon>
        <taxon>Norovirus norwalkense</taxon>
        <taxon>Norwalk virus</taxon>
    </lineage>
</organism>